<proteinExistence type="predicted"/>
<protein>
    <submittedName>
        <fullName evidence="1">Uncharacterized protein</fullName>
    </submittedName>
</protein>
<gene>
    <name evidence="1" type="ORF">DEO72_LG2g3224</name>
</gene>
<dbReference type="Proteomes" id="UP000501690">
    <property type="component" value="Linkage Group LG2"/>
</dbReference>
<dbReference type="EMBL" id="CP039346">
    <property type="protein sequence ID" value="QCD82882.1"/>
    <property type="molecule type" value="Genomic_DNA"/>
</dbReference>
<evidence type="ECO:0000313" key="1">
    <source>
        <dbReference type="EMBL" id="QCD82882.1"/>
    </source>
</evidence>
<keyword evidence="2" id="KW-1185">Reference proteome</keyword>
<organism evidence="1 2">
    <name type="scientific">Vigna unguiculata</name>
    <name type="common">Cowpea</name>
    <dbReference type="NCBI Taxonomy" id="3917"/>
    <lineage>
        <taxon>Eukaryota</taxon>
        <taxon>Viridiplantae</taxon>
        <taxon>Streptophyta</taxon>
        <taxon>Embryophyta</taxon>
        <taxon>Tracheophyta</taxon>
        <taxon>Spermatophyta</taxon>
        <taxon>Magnoliopsida</taxon>
        <taxon>eudicotyledons</taxon>
        <taxon>Gunneridae</taxon>
        <taxon>Pentapetalae</taxon>
        <taxon>rosids</taxon>
        <taxon>fabids</taxon>
        <taxon>Fabales</taxon>
        <taxon>Fabaceae</taxon>
        <taxon>Papilionoideae</taxon>
        <taxon>50 kb inversion clade</taxon>
        <taxon>NPAAA clade</taxon>
        <taxon>indigoferoid/millettioid clade</taxon>
        <taxon>Phaseoleae</taxon>
        <taxon>Vigna</taxon>
    </lineage>
</organism>
<sequence length="66" mass="7524">MTFHPPEEPLTLQHTESKATLDRWVACTCEGSQTLQSLDTRGYHSTTHRRFLPKLEGLARRKSSLA</sequence>
<reference evidence="1 2" key="1">
    <citation type="submission" date="2019-04" db="EMBL/GenBank/DDBJ databases">
        <title>An improved genome assembly and genetic linkage map for asparagus bean, Vigna unguiculata ssp. sesquipedialis.</title>
        <authorList>
            <person name="Xia Q."/>
            <person name="Zhang R."/>
            <person name="Dong Y."/>
        </authorList>
    </citation>
    <scope>NUCLEOTIDE SEQUENCE [LARGE SCALE GENOMIC DNA]</scope>
    <source>
        <tissue evidence="1">Leaf</tissue>
    </source>
</reference>
<name>A0A4D6L2Y8_VIGUN</name>
<dbReference type="AlphaFoldDB" id="A0A4D6L2Y8"/>
<accession>A0A4D6L2Y8</accession>
<evidence type="ECO:0000313" key="2">
    <source>
        <dbReference type="Proteomes" id="UP000501690"/>
    </source>
</evidence>